<evidence type="ECO:0000256" key="6">
    <source>
        <dbReference type="ARBA" id="ARBA00023242"/>
    </source>
</evidence>
<name>A0AAV4WII1_9ARAC</name>
<sequence>MNRRSTPHMAKDNPYSWIANFSSPVWPENSHLQIDKGEEISQGTTFLPRNSSSHATKKVKHNPEGDGTHHYGLLDEIAATNCAYSDCVVPSNSIILRQIYLQTSEILSPSPWCSKHVVPNNTVSQPESNHYTDASFAENIETFLRDGNFHDFQSNPNENQPLILNQKGGYSSDHPSNFFPGECSIAFDSDKSRPSPESSVEKTSVELGAMGLRPYNNPVIDNYSQENVNYYGNPYYMNAGNSVAVPNHLSQPAALLKKSKHSSRKSLESDCSPPELSLDQRSQANDRERQRTRQMNTAFARLRKAIPSQPSDKLSKRQTLELAQQYITFLQEQLAVGCDLGHKSCRCQASVRNFSITCSHEGLAKDFTIWRMQQRNM</sequence>
<dbReference type="InterPro" id="IPR011598">
    <property type="entry name" value="bHLH_dom"/>
</dbReference>
<evidence type="ECO:0000256" key="2">
    <source>
        <dbReference type="ARBA" id="ARBA00022782"/>
    </source>
</evidence>
<feature type="region of interest" description="Disordered" evidence="7">
    <location>
        <begin position="148"/>
        <end position="167"/>
    </location>
</feature>
<feature type="compositionally biased region" description="Polar residues" evidence="7">
    <location>
        <begin position="151"/>
        <end position="163"/>
    </location>
</feature>
<dbReference type="InterPro" id="IPR036638">
    <property type="entry name" value="HLH_DNA-bd_sf"/>
</dbReference>
<protein>
    <recommendedName>
        <fullName evidence="8">BHLH domain-containing protein</fullName>
    </recommendedName>
</protein>
<dbReference type="Pfam" id="PF00010">
    <property type="entry name" value="HLH"/>
    <property type="match status" value="1"/>
</dbReference>
<dbReference type="SUPFAM" id="SSF47459">
    <property type="entry name" value="HLH, helix-loop-helix DNA-binding domain"/>
    <property type="match status" value="1"/>
</dbReference>
<reference evidence="9 10" key="1">
    <citation type="submission" date="2021-06" db="EMBL/GenBank/DDBJ databases">
        <title>Caerostris darwini draft genome.</title>
        <authorList>
            <person name="Kono N."/>
            <person name="Arakawa K."/>
        </authorList>
    </citation>
    <scope>NUCLEOTIDE SEQUENCE [LARGE SCALE GENOMIC DNA]</scope>
</reference>
<dbReference type="PROSITE" id="PS50888">
    <property type="entry name" value="BHLH"/>
    <property type="match status" value="1"/>
</dbReference>
<feature type="compositionally biased region" description="Polar residues" evidence="7">
    <location>
        <begin position="43"/>
        <end position="54"/>
    </location>
</feature>
<keyword evidence="5" id="KW-0804">Transcription</keyword>
<keyword evidence="1" id="KW-0217">Developmental protein</keyword>
<keyword evidence="10" id="KW-1185">Reference proteome</keyword>
<dbReference type="PANTHER" id="PTHR23349:SF50">
    <property type="entry name" value="PROTEIN TWIST"/>
    <property type="match status" value="1"/>
</dbReference>
<dbReference type="PANTHER" id="PTHR23349">
    <property type="entry name" value="BASIC HELIX-LOOP-HELIX TRANSCRIPTION FACTOR, TWIST"/>
    <property type="match status" value="1"/>
</dbReference>
<evidence type="ECO:0000256" key="4">
    <source>
        <dbReference type="ARBA" id="ARBA00023125"/>
    </source>
</evidence>
<evidence type="ECO:0000256" key="5">
    <source>
        <dbReference type="ARBA" id="ARBA00023163"/>
    </source>
</evidence>
<dbReference type="GO" id="GO:0000977">
    <property type="term" value="F:RNA polymerase II transcription regulatory region sequence-specific DNA binding"/>
    <property type="evidence" value="ECO:0007669"/>
    <property type="project" value="TreeGrafter"/>
</dbReference>
<dbReference type="AlphaFoldDB" id="A0AAV4WII1"/>
<dbReference type="EMBL" id="BPLQ01014652">
    <property type="protein sequence ID" value="GIY81619.1"/>
    <property type="molecule type" value="Genomic_DNA"/>
</dbReference>
<dbReference type="GO" id="GO:0030154">
    <property type="term" value="P:cell differentiation"/>
    <property type="evidence" value="ECO:0007669"/>
    <property type="project" value="UniProtKB-KW"/>
</dbReference>
<dbReference type="InterPro" id="IPR050283">
    <property type="entry name" value="E-box_TF_Regulators"/>
</dbReference>
<dbReference type="GO" id="GO:0046983">
    <property type="term" value="F:protein dimerization activity"/>
    <property type="evidence" value="ECO:0007669"/>
    <property type="project" value="InterPro"/>
</dbReference>
<keyword evidence="6" id="KW-0539">Nucleus</keyword>
<evidence type="ECO:0000313" key="9">
    <source>
        <dbReference type="EMBL" id="GIY81619.1"/>
    </source>
</evidence>
<keyword evidence="4" id="KW-0238">DNA-binding</keyword>
<feature type="region of interest" description="Disordered" evidence="7">
    <location>
        <begin position="255"/>
        <end position="292"/>
    </location>
</feature>
<accession>A0AAV4WII1</accession>
<evidence type="ECO:0000256" key="3">
    <source>
        <dbReference type="ARBA" id="ARBA00023015"/>
    </source>
</evidence>
<evidence type="ECO:0000313" key="10">
    <source>
        <dbReference type="Proteomes" id="UP001054837"/>
    </source>
</evidence>
<evidence type="ECO:0000256" key="7">
    <source>
        <dbReference type="SAM" id="MobiDB-lite"/>
    </source>
</evidence>
<dbReference type="Proteomes" id="UP001054837">
    <property type="component" value="Unassembled WGS sequence"/>
</dbReference>
<comment type="caution">
    <text evidence="9">The sequence shown here is derived from an EMBL/GenBank/DDBJ whole genome shotgun (WGS) entry which is preliminary data.</text>
</comment>
<organism evidence="9 10">
    <name type="scientific">Caerostris darwini</name>
    <dbReference type="NCBI Taxonomy" id="1538125"/>
    <lineage>
        <taxon>Eukaryota</taxon>
        <taxon>Metazoa</taxon>
        <taxon>Ecdysozoa</taxon>
        <taxon>Arthropoda</taxon>
        <taxon>Chelicerata</taxon>
        <taxon>Arachnida</taxon>
        <taxon>Araneae</taxon>
        <taxon>Araneomorphae</taxon>
        <taxon>Entelegynae</taxon>
        <taxon>Araneoidea</taxon>
        <taxon>Araneidae</taxon>
        <taxon>Caerostris</taxon>
    </lineage>
</organism>
<evidence type="ECO:0000259" key="8">
    <source>
        <dbReference type="PROSITE" id="PS50888"/>
    </source>
</evidence>
<proteinExistence type="predicted"/>
<keyword evidence="2" id="KW-0221">Differentiation</keyword>
<evidence type="ECO:0000256" key="1">
    <source>
        <dbReference type="ARBA" id="ARBA00022473"/>
    </source>
</evidence>
<dbReference type="Gene3D" id="4.10.280.10">
    <property type="entry name" value="Helix-loop-helix DNA-binding domain"/>
    <property type="match status" value="1"/>
</dbReference>
<dbReference type="SMART" id="SM00353">
    <property type="entry name" value="HLH"/>
    <property type="match status" value="1"/>
</dbReference>
<keyword evidence="3" id="KW-0805">Transcription regulation</keyword>
<dbReference type="GO" id="GO:0000981">
    <property type="term" value="F:DNA-binding transcription factor activity, RNA polymerase II-specific"/>
    <property type="evidence" value="ECO:0007669"/>
    <property type="project" value="TreeGrafter"/>
</dbReference>
<gene>
    <name evidence="9" type="ORF">CDAR_587241</name>
</gene>
<feature type="domain" description="BHLH" evidence="8">
    <location>
        <begin position="279"/>
        <end position="330"/>
    </location>
</feature>
<feature type="region of interest" description="Disordered" evidence="7">
    <location>
        <begin position="43"/>
        <end position="64"/>
    </location>
</feature>